<dbReference type="EMBL" id="SOFF01000028">
    <property type="protein sequence ID" value="TFB89975.1"/>
    <property type="molecule type" value="Genomic_DNA"/>
</dbReference>
<dbReference type="InterPro" id="IPR052155">
    <property type="entry name" value="Biofilm_reg_signaling"/>
</dbReference>
<dbReference type="CDD" id="cd01949">
    <property type="entry name" value="GGDEF"/>
    <property type="match status" value="1"/>
</dbReference>
<dbReference type="PROSITE" id="PS50887">
    <property type="entry name" value="GGDEF"/>
    <property type="match status" value="1"/>
</dbReference>
<dbReference type="SUPFAM" id="SSF55073">
    <property type="entry name" value="Nucleotide cyclase"/>
    <property type="match status" value="1"/>
</dbReference>
<dbReference type="PANTHER" id="PTHR44757:SF2">
    <property type="entry name" value="BIOFILM ARCHITECTURE MAINTENANCE PROTEIN MBAA"/>
    <property type="match status" value="1"/>
</dbReference>
<dbReference type="Proteomes" id="UP000297654">
    <property type="component" value="Unassembled WGS sequence"/>
</dbReference>
<evidence type="ECO:0000313" key="1">
    <source>
        <dbReference type="EMBL" id="TFB89975.1"/>
    </source>
</evidence>
<name>A0A1H8KHY9_9MICO</name>
<reference evidence="1 2" key="1">
    <citation type="submission" date="2019-03" db="EMBL/GenBank/DDBJ databases">
        <title>Genomics of glacier-inhabiting Cryobacterium strains.</title>
        <authorList>
            <person name="Liu Q."/>
            <person name="Xin Y.-H."/>
        </authorList>
    </citation>
    <scope>NUCLEOTIDE SEQUENCE [LARGE SCALE GENOMIC DNA]</scope>
    <source>
        <strain evidence="1 2">Hh15</strain>
    </source>
</reference>
<dbReference type="AlphaFoldDB" id="A0A1H8KHY9"/>
<dbReference type="STRING" id="1424661.SAMN05216281_11931"/>
<dbReference type="NCBIfam" id="TIGR00254">
    <property type="entry name" value="GGDEF"/>
    <property type="match status" value="1"/>
</dbReference>
<protein>
    <submittedName>
        <fullName evidence="1">GGDEF domain-containing protein</fullName>
    </submittedName>
</protein>
<dbReference type="OrthoDB" id="23692at2"/>
<dbReference type="RefSeq" id="WP_134450355.1">
    <property type="nucleotide sequence ID" value="NZ_FOCN01000019.1"/>
</dbReference>
<dbReference type="SMART" id="SM00267">
    <property type="entry name" value="GGDEF"/>
    <property type="match status" value="1"/>
</dbReference>
<sequence>MAWATLTEFCVTTPGLRVIQLRRDGYVFTADGAAGDFIHFPETFPADLLAGFGGDARIADPTPLNRAVGTPLMWECMNLTANTEDGWLLVGAPKSIPDEAILSIRTLITQIVLALRNSNAHRELAMQARIDALTGLDNRASFTRQLSGILDEPIRPDSLHLMFIDLDDFKDINDGRGHRVGDDLLIEVASRLRYGIRSGDLCARLGGDEFAVLVRETTGKDAVALAERLVVELAAPLVLDEHYVSIGASIGITTVTTGTALKELVHQADIAMYAAKAHGKGQVEIFHPALLQIDRRQQFDAVDPGEATPHHPRNTALDQFVSLSDIASVLSPTDP</sequence>
<gene>
    <name evidence="1" type="ORF">E3O10_07605</name>
</gene>
<dbReference type="InterPro" id="IPR029787">
    <property type="entry name" value="Nucleotide_cyclase"/>
</dbReference>
<proteinExistence type="predicted"/>
<evidence type="ECO:0000313" key="2">
    <source>
        <dbReference type="Proteomes" id="UP000297654"/>
    </source>
</evidence>
<dbReference type="InterPro" id="IPR000160">
    <property type="entry name" value="GGDEF_dom"/>
</dbReference>
<dbReference type="Gene3D" id="3.30.70.270">
    <property type="match status" value="1"/>
</dbReference>
<dbReference type="Pfam" id="PF00990">
    <property type="entry name" value="GGDEF"/>
    <property type="match status" value="1"/>
</dbReference>
<comment type="caution">
    <text evidence="1">The sequence shown here is derived from an EMBL/GenBank/DDBJ whole genome shotgun (WGS) entry which is preliminary data.</text>
</comment>
<dbReference type="InterPro" id="IPR043128">
    <property type="entry name" value="Rev_trsase/Diguanyl_cyclase"/>
</dbReference>
<accession>A0A1H8KHY9</accession>
<organism evidence="1 2">
    <name type="scientific">Cryobacterium luteum</name>
    <dbReference type="NCBI Taxonomy" id="1424661"/>
    <lineage>
        <taxon>Bacteria</taxon>
        <taxon>Bacillati</taxon>
        <taxon>Actinomycetota</taxon>
        <taxon>Actinomycetes</taxon>
        <taxon>Micrococcales</taxon>
        <taxon>Microbacteriaceae</taxon>
        <taxon>Cryobacterium</taxon>
    </lineage>
</organism>
<keyword evidence="2" id="KW-1185">Reference proteome</keyword>
<dbReference type="PANTHER" id="PTHR44757">
    <property type="entry name" value="DIGUANYLATE CYCLASE DGCP"/>
    <property type="match status" value="1"/>
</dbReference>